<dbReference type="GO" id="GO:0009279">
    <property type="term" value="C:cell outer membrane"/>
    <property type="evidence" value="ECO:0007669"/>
    <property type="project" value="UniProtKB-SubCell"/>
</dbReference>
<evidence type="ECO:0000256" key="6">
    <source>
        <dbReference type="ARBA" id="ARBA00023237"/>
    </source>
</evidence>
<dbReference type="OrthoDB" id="9768177at2"/>
<dbReference type="Gene3D" id="2.170.130.10">
    <property type="entry name" value="TonB-dependent receptor, plug domain"/>
    <property type="match status" value="1"/>
</dbReference>
<dbReference type="NCBIfam" id="TIGR04057">
    <property type="entry name" value="SusC_RagA_signa"/>
    <property type="match status" value="1"/>
</dbReference>
<comment type="similarity">
    <text evidence="7">Belongs to the TonB-dependent receptor family.</text>
</comment>
<dbReference type="Proteomes" id="UP000318733">
    <property type="component" value="Unassembled WGS sequence"/>
</dbReference>
<dbReference type="InterPro" id="IPR036942">
    <property type="entry name" value="Beta-barrel_TonB_sf"/>
</dbReference>
<evidence type="ECO:0000313" key="10">
    <source>
        <dbReference type="Proteomes" id="UP000318733"/>
    </source>
</evidence>
<dbReference type="SUPFAM" id="SSF49464">
    <property type="entry name" value="Carboxypeptidase regulatory domain-like"/>
    <property type="match status" value="1"/>
</dbReference>
<organism evidence="9 10">
    <name type="scientific">Mucilaginibacter corticis</name>
    <dbReference type="NCBI Taxonomy" id="2597670"/>
    <lineage>
        <taxon>Bacteria</taxon>
        <taxon>Pseudomonadati</taxon>
        <taxon>Bacteroidota</taxon>
        <taxon>Sphingobacteriia</taxon>
        <taxon>Sphingobacteriales</taxon>
        <taxon>Sphingobacteriaceae</taxon>
        <taxon>Mucilaginibacter</taxon>
    </lineage>
</organism>
<evidence type="ECO:0000256" key="1">
    <source>
        <dbReference type="ARBA" id="ARBA00004571"/>
    </source>
</evidence>
<feature type="domain" description="TonB-dependent receptor plug" evidence="8">
    <location>
        <begin position="124"/>
        <end position="219"/>
    </location>
</feature>
<evidence type="ECO:0000256" key="4">
    <source>
        <dbReference type="ARBA" id="ARBA00022692"/>
    </source>
</evidence>
<keyword evidence="10" id="KW-1185">Reference proteome</keyword>
<protein>
    <submittedName>
        <fullName evidence="9">SusC/RagA family TonB-linked outer membrane protein</fullName>
    </submittedName>
</protein>
<keyword evidence="5 7" id="KW-0472">Membrane</keyword>
<proteinExistence type="inferred from homology"/>
<gene>
    <name evidence="9" type="ORF">FO440_00630</name>
</gene>
<dbReference type="SUPFAM" id="SSF56935">
    <property type="entry name" value="Porins"/>
    <property type="match status" value="1"/>
</dbReference>
<evidence type="ECO:0000256" key="3">
    <source>
        <dbReference type="ARBA" id="ARBA00022452"/>
    </source>
</evidence>
<keyword evidence="3 7" id="KW-1134">Transmembrane beta strand</keyword>
<dbReference type="Gene3D" id="2.40.170.20">
    <property type="entry name" value="TonB-dependent receptor, beta-barrel domain"/>
    <property type="match status" value="1"/>
</dbReference>
<keyword evidence="4 7" id="KW-0812">Transmembrane</keyword>
<dbReference type="InterPro" id="IPR012910">
    <property type="entry name" value="Plug_dom"/>
</dbReference>
<dbReference type="Gene3D" id="2.60.40.1120">
    <property type="entry name" value="Carboxypeptidase-like, regulatory domain"/>
    <property type="match status" value="1"/>
</dbReference>
<keyword evidence="2 7" id="KW-0813">Transport</keyword>
<sequence length="1112" mass="122378">MKQIYQQFTKVMTVLLLLLAPALAFGQIKIGGVVTDQNKQPIPGVSVRIGGTQGGTITDIDGHYFITAQAGQTLTYTYVGYTTASVIVTDKTVVDVTLIGDNKTLNEIVVTALGVKKETRVIGYATQTVKGSDLTTARDPNPVNGLIGKVAGLSVAATSEILGVPNVTIRGGTVTLFVVDGLPINSDTFDLSPDDIDSYTVLKGPAAAALYGSRAQNGAIVITTKKGDKNKKGLTVDINSSTVMNKGFLAFPRIQNKFGPGENTFYTFVDGKGGAPGGVDSDYDVWGPYFAGQLIPQYDSPVVNGVRQGTPWTARGANNLANFLQTGYQTNNEIAVGANGDNYTTRVSVSQQHQTSYIPSQYLDIFNGNFYAQFRPMPKLTFEASIDFNRQTTDNFPDVQYGPNSIIYNMAIWTGADWNVNAPDIKGIWQPGKVGTQSVFAEYTRYHNPWFLTEIWTRGHYKNDTYGYVSGNYKINDNLNVSLKNQIDTYNILRTEDLPFSAHPYGREGNQGDYREDRRDLFENNTLLTLNYDYTVNNFFNLSGLIGSNLRSFKYNSSWTSTDYLIIPGLYSFNNTKNPIQSTSFNSAERQLSIFGSLDLSFGKYATLSGTYRVEHSSAFSSVASYRYPSVSATTVISDYVTLPEAISFLKVRGSYANIRSDATTPTIGPAPFNTISAYGGQTLNNSPTSDPLFLNPLGYGTTYNSPYNGPNYSLNTSYSTAKPYNNQTAGYGPNSLFQPGIVTSTRVNYEEGFDIKFIKNRLGLSGTAFQYIDGPQILANPISTASGYTTELLNALKTKKTGYELSLTGTPIKDLSGFGWDVLVNWSTYKEIYTELPPGQSVYNTFFHVNDRVDKFYGTKFVRTPDGQIIYNSPDATGKGGGEPLVSPTRQYLGHLDPDFTWSFSNRFHYKNIGLSFQLDGSVGGVTTDYVHNKTIRGGSNAITAEGALGDARYQDWLHYPANNQQPDANYKGTYVAKGVQISNGVAPNYDSATGAVLNYGALQYKTNNTPVLVQEYSSEYYNVDEANLMSKTYTKLREVTIDYTFPKKWLEKTFIAKASVSLYGRNLLYFYKNPEFKDVDLDQYANTRTSLTGLQSPSVRSYGINLKASF</sequence>
<comment type="caution">
    <text evidence="9">The sequence shown here is derived from an EMBL/GenBank/DDBJ whole genome shotgun (WGS) entry which is preliminary data.</text>
</comment>
<evidence type="ECO:0000256" key="5">
    <source>
        <dbReference type="ARBA" id="ARBA00023136"/>
    </source>
</evidence>
<reference evidence="9 10" key="1">
    <citation type="submission" date="2019-07" db="EMBL/GenBank/DDBJ databases">
        <authorList>
            <person name="Huq M.A."/>
        </authorList>
    </citation>
    <scope>NUCLEOTIDE SEQUENCE [LARGE SCALE GENOMIC DNA]</scope>
    <source>
        <strain evidence="9 10">MAH-19</strain>
    </source>
</reference>
<keyword evidence="6 7" id="KW-0998">Cell outer membrane</keyword>
<evidence type="ECO:0000256" key="2">
    <source>
        <dbReference type="ARBA" id="ARBA00022448"/>
    </source>
</evidence>
<dbReference type="InterPro" id="IPR008969">
    <property type="entry name" value="CarboxyPept-like_regulatory"/>
</dbReference>
<dbReference type="Pfam" id="PF07715">
    <property type="entry name" value="Plug"/>
    <property type="match status" value="1"/>
</dbReference>
<evidence type="ECO:0000313" key="9">
    <source>
        <dbReference type="EMBL" id="TSJ42731.1"/>
    </source>
</evidence>
<dbReference type="RefSeq" id="WP_144246302.1">
    <property type="nucleotide sequence ID" value="NZ_VLPK01000001.1"/>
</dbReference>
<dbReference type="PROSITE" id="PS52016">
    <property type="entry name" value="TONB_DEPENDENT_REC_3"/>
    <property type="match status" value="1"/>
</dbReference>
<evidence type="ECO:0000259" key="8">
    <source>
        <dbReference type="Pfam" id="PF07715"/>
    </source>
</evidence>
<dbReference type="AlphaFoldDB" id="A0A556MRZ4"/>
<dbReference type="InterPro" id="IPR039426">
    <property type="entry name" value="TonB-dep_rcpt-like"/>
</dbReference>
<dbReference type="EMBL" id="VLPK01000001">
    <property type="protein sequence ID" value="TSJ42731.1"/>
    <property type="molecule type" value="Genomic_DNA"/>
</dbReference>
<evidence type="ECO:0000256" key="7">
    <source>
        <dbReference type="PROSITE-ProRule" id="PRU01360"/>
    </source>
</evidence>
<dbReference type="InterPro" id="IPR023997">
    <property type="entry name" value="TonB-dep_OMP_SusC/RagA_CS"/>
</dbReference>
<dbReference type="InterPro" id="IPR037066">
    <property type="entry name" value="Plug_dom_sf"/>
</dbReference>
<dbReference type="Pfam" id="PF13715">
    <property type="entry name" value="CarbopepD_reg_2"/>
    <property type="match status" value="1"/>
</dbReference>
<accession>A0A556MRZ4</accession>
<comment type="subcellular location">
    <subcellularLocation>
        <location evidence="1 7">Cell outer membrane</location>
        <topology evidence="1 7">Multi-pass membrane protein</topology>
    </subcellularLocation>
</comment>
<name>A0A556MRZ4_9SPHI</name>